<dbReference type="OrthoDB" id="3180714at2759"/>
<name>A0A077W9H4_9FUNG</name>
<dbReference type="Pfam" id="PF00856">
    <property type="entry name" value="SET"/>
    <property type="match status" value="1"/>
</dbReference>
<gene>
    <name evidence="2" type="ORF">LRAMOSA00616</name>
</gene>
<evidence type="ECO:0000313" key="2">
    <source>
        <dbReference type="EMBL" id="CDS03214.1"/>
    </source>
</evidence>
<dbReference type="FunFam" id="2.170.270.10:FF:000050">
    <property type="entry name" value="Chromosome 1, whole genome shotgun sequence"/>
    <property type="match status" value="1"/>
</dbReference>
<organism evidence="2">
    <name type="scientific">Lichtheimia ramosa</name>
    <dbReference type="NCBI Taxonomy" id="688394"/>
    <lineage>
        <taxon>Eukaryota</taxon>
        <taxon>Fungi</taxon>
        <taxon>Fungi incertae sedis</taxon>
        <taxon>Mucoromycota</taxon>
        <taxon>Mucoromycotina</taxon>
        <taxon>Mucoromycetes</taxon>
        <taxon>Mucorales</taxon>
        <taxon>Lichtheimiaceae</taxon>
        <taxon>Lichtheimia</taxon>
    </lineage>
</organism>
<dbReference type="EMBL" id="LK023313">
    <property type="protein sequence ID" value="CDS03214.1"/>
    <property type="molecule type" value="Genomic_DNA"/>
</dbReference>
<dbReference type="SUPFAM" id="SSF82199">
    <property type="entry name" value="SET domain"/>
    <property type="match status" value="1"/>
</dbReference>
<dbReference type="Gene3D" id="2.170.270.10">
    <property type="entry name" value="SET domain"/>
    <property type="match status" value="1"/>
</dbReference>
<accession>A0A077W9H4</accession>
<dbReference type="AlphaFoldDB" id="A0A077W9H4"/>
<dbReference type="CDD" id="cd10540">
    <property type="entry name" value="SET_SpSet7-like"/>
    <property type="match status" value="1"/>
</dbReference>
<reference evidence="2" key="1">
    <citation type="journal article" date="2014" name="Genome Announc.">
        <title>De novo whole-genome sequence and genome annotation of Lichtheimia ramosa.</title>
        <authorList>
            <person name="Linde J."/>
            <person name="Schwartze V."/>
            <person name="Binder U."/>
            <person name="Lass-Florl C."/>
            <person name="Voigt K."/>
            <person name="Horn F."/>
        </authorList>
    </citation>
    <scope>NUCLEOTIDE SEQUENCE</scope>
    <source>
        <strain evidence="2">JMRC FSU:6197</strain>
    </source>
</reference>
<dbReference type="InterPro" id="IPR046341">
    <property type="entry name" value="SET_dom_sf"/>
</dbReference>
<dbReference type="SMART" id="SM00317">
    <property type="entry name" value="SET"/>
    <property type="match status" value="1"/>
</dbReference>
<protein>
    <recommendedName>
        <fullName evidence="1">SET domain-containing protein</fullName>
    </recommendedName>
</protein>
<proteinExistence type="predicted"/>
<dbReference type="GO" id="GO:0005737">
    <property type="term" value="C:cytoplasm"/>
    <property type="evidence" value="ECO:0007669"/>
    <property type="project" value="EnsemblFungi"/>
</dbReference>
<dbReference type="PROSITE" id="PS50280">
    <property type="entry name" value="SET"/>
    <property type="match status" value="1"/>
</dbReference>
<dbReference type="InterPro" id="IPR001214">
    <property type="entry name" value="SET_dom"/>
</dbReference>
<sequence length="153" mass="17752">MGQPPDTIPLEQHQLDLELRSHPLRGRGVFTKTKIPRNTLVEISPVLLFNKDEYKQHGQYTVLDHYTYIWKDGQFALALGLGSMFNHDKNPNVGYFRDLDNNLIRYVTSRDIEPEEELCISYGSNLWFEDSNEDDKESIPDEDDILATGYMLD</sequence>
<dbReference type="GO" id="GO:0005634">
    <property type="term" value="C:nucleus"/>
    <property type="evidence" value="ECO:0007669"/>
    <property type="project" value="EnsemblFungi"/>
</dbReference>
<dbReference type="GO" id="GO:0062122">
    <property type="term" value="F:histone H3K37 methyltransferase activity"/>
    <property type="evidence" value="ECO:0007669"/>
    <property type="project" value="EnsemblFungi"/>
</dbReference>
<evidence type="ECO:0000259" key="1">
    <source>
        <dbReference type="PROSITE" id="PS50280"/>
    </source>
</evidence>
<feature type="domain" description="SET" evidence="1">
    <location>
        <begin position="15"/>
        <end position="123"/>
    </location>
</feature>